<keyword evidence="3 6" id="KW-0731">Sigma factor</keyword>
<keyword evidence="10" id="KW-1185">Reference proteome</keyword>
<proteinExistence type="inferred from homology"/>
<reference evidence="10" key="2">
    <citation type="submission" date="2015-03" db="EMBL/GenBank/DDBJ databases">
        <title>Genome sequence of Paenibacillus beijingensis strain DSM 24997T.</title>
        <authorList>
            <person name="Kwak Y."/>
            <person name="Shin J.-H."/>
        </authorList>
    </citation>
    <scope>NUCLEOTIDE SEQUENCE [LARGE SCALE GENOMIC DNA]</scope>
    <source>
        <strain evidence="10">DSM 24997</strain>
    </source>
</reference>
<evidence type="ECO:0000256" key="4">
    <source>
        <dbReference type="ARBA" id="ARBA00023125"/>
    </source>
</evidence>
<accession>A0A0D5NE31</accession>
<dbReference type="AlphaFoldDB" id="A0A0D5NE31"/>
<evidence type="ECO:0000313" key="9">
    <source>
        <dbReference type="EMBL" id="AJY73624.1"/>
    </source>
</evidence>
<dbReference type="SUPFAM" id="SSF88946">
    <property type="entry name" value="Sigma2 domain of RNA polymerase sigma factors"/>
    <property type="match status" value="1"/>
</dbReference>
<evidence type="ECO:0000256" key="1">
    <source>
        <dbReference type="ARBA" id="ARBA00010641"/>
    </source>
</evidence>
<dbReference type="InterPro" id="IPR014284">
    <property type="entry name" value="RNA_pol_sigma-70_dom"/>
</dbReference>
<evidence type="ECO:0000256" key="5">
    <source>
        <dbReference type="ARBA" id="ARBA00023163"/>
    </source>
</evidence>
<dbReference type="InterPro" id="IPR013249">
    <property type="entry name" value="RNA_pol_sigma70_r4_t2"/>
</dbReference>
<dbReference type="STRING" id="1126833.VN24_02005"/>
<dbReference type="GO" id="GO:0003677">
    <property type="term" value="F:DNA binding"/>
    <property type="evidence" value="ECO:0007669"/>
    <property type="project" value="UniProtKB-KW"/>
</dbReference>
<evidence type="ECO:0000259" key="8">
    <source>
        <dbReference type="Pfam" id="PF08281"/>
    </source>
</evidence>
<dbReference type="NCBIfam" id="NF007216">
    <property type="entry name" value="PRK09638.1"/>
    <property type="match status" value="1"/>
</dbReference>
<keyword evidence="2 6" id="KW-0805">Transcription regulation</keyword>
<dbReference type="Pfam" id="PF04542">
    <property type="entry name" value="Sigma70_r2"/>
    <property type="match status" value="1"/>
</dbReference>
<dbReference type="CDD" id="cd06171">
    <property type="entry name" value="Sigma70_r4"/>
    <property type="match status" value="1"/>
</dbReference>
<keyword evidence="5 6" id="KW-0804">Transcription</keyword>
<dbReference type="NCBIfam" id="TIGR02937">
    <property type="entry name" value="sigma70-ECF"/>
    <property type="match status" value="1"/>
</dbReference>
<dbReference type="KEGG" id="pbj:VN24_02005"/>
<feature type="domain" description="RNA polymerase sigma-70 region 2" evidence="7">
    <location>
        <begin position="22"/>
        <end position="89"/>
    </location>
</feature>
<evidence type="ECO:0000256" key="2">
    <source>
        <dbReference type="ARBA" id="ARBA00023015"/>
    </source>
</evidence>
<sequence length="173" mass="20100">MDETQLIKQAKKGNERAFAVLLQNHYLYVKRYLMKISLQPSLAEDLTQETMIKAIEQIHSFEGRAAFSTWLVKIATRLFLDEKRKQSRRSRLQREYGTAQLMSEINEAEDGWPEMVEALSLLPDEQRTSVVLKHYYGYTYEEIGRMTNVSTGTVKSRVHHGIAFVRKELESNA</sequence>
<feature type="domain" description="RNA polymerase sigma factor 70 region 4 type 2" evidence="8">
    <location>
        <begin position="116"/>
        <end position="162"/>
    </location>
</feature>
<dbReference type="EMBL" id="CP011058">
    <property type="protein sequence ID" value="AJY73624.1"/>
    <property type="molecule type" value="Genomic_DNA"/>
</dbReference>
<dbReference type="OrthoDB" id="3472490at2"/>
<dbReference type="PATRIC" id="fig|1126833.4.peg.441"/>
<evidence type="ECO:0000259" key="7">
    <source>
        <dbReference type="Pfam" id="PF04542"/>
    </source>
</evidence>
<dbReference type="HOGENOM" id="CLU_047691_3_4_9"/>
<dbReference type="Pfam" id="PF08281">
    <property type="entry name" value="Sigma70_r4_2"/>
    <property type="match status" value="1"/>
</dbReference>
<dbReference type="GO" id="GO:0016987">
    <property type="term" value="F:sigma factor activity"/>
    <property type="evidence" value="ECO:0007669"/>
    <property type="project" value="UniProtKB-KW"/>
</dbReference>
<protein>
    <recommendedName>
        <fullName evidence="6">RNA polymerase sigma factor</fullName>
    </recommendedName>
</protein>
<name>A0A0D5NE31_9BACL</name>
<comment type="similarity">
    <text evidence="1 6">Belongs to the sigma-70 factor family. ECF subfamily.</text>
</comment>
<dbReference type="InterPro" id="IPR007627">
    <property type="entry name" value="RNA_pol_sigma70_r2"/>
</dbReference>
<dbReference type="PROSITE" id="PS01063">
    <property type="entry name" value="SIGMA70_ECF"/>
    <property type="match status" value="1"/>
</dbReference>
<evidence type="ECO:0000313" key="10">
    <source>
        <dbReference type="Proteomes" id="UP000032633"/>
    </source>
</evidence>
<dbReference type="Gene3D" id="1.10.10.10">
    <property type="entry name" value="Winged helix-like DNA-binding domain superfamily/Winged helix DNA-binding domain"/>
    <property type="match status" value="1"/>
</dbReference>
<keyword evidence="4 6" id="KW-0238">DNA-binding</keyword>
<dbReference type="Proteomes" id="UP000032633">
    <property type="component" value="Chromosome"/>
</dbReference>
<evidence type="ECO:0000256" key="3">
    <source>
        <dbReference type="ARBA" id="ARBA00023082"/>
    </source>
</evidence>
<dbReference type="SUPFAM" id="SSF88659">
    <property type="entry name" value="Sigma3 and sigma4 domains of RNA polymerase sigma factors"/>
    <property type="match status" value="1"/>
</dbReference>
<dbReference type="PANTHER" id="PTHR43133:SF60">
    <property type="entry name" value="RNA POLYMERASE SIGMA FACTOR SIGV"/>
    <property type="match status" value="1"/>
</dbReference>
<dbReference type="InterPro" id="IPR013325">
    <property type="entry name" value="RNA_pol_sigma_r2"/>
</dbReference>
<dbReference type="InterPro" id="IPR013324">
    <property type="entry name" value="RNA_pol_sigma_r3/r4-like"/>
</dbReference>
<evidence type="ECO:0000256" key="6">
    <source>
        <dbReference type="RuleBase" id="RU000716"/>
    </source>
</evidence>
<dbReference type="GO" id="GO:0006950">
    <property type="term" value="P:response to stress"/>
    <property type="evidence" value="ECO:0007669"/>
    <property type="project" value="UniProtKB-ARBA"/>
</dbReference>
<organism evidence="9 10">
    <name type="scientific">Paenibacillus beijingensis</name>
    <dbReference type="NCBI Taxonomy" id="1126833"/>
    <lineage>
        <taxon>Bacteria</taxon>
        <taxon>Bacillati</taxon>
        <taxon>Bacillota</taxon>
        <taxon>Bacilli</taxon>
        <taxon>Bacillales</taxon>
        <taxon>Paenibacillaceae</taxon>
        <taxon>Paenibacillus</taxon>
    </lineage>
</organism>
<dbReference type="RefSeq" id="WP_045669059.1">
    <property type="nucleotide sequence ID" value="NZ_CP011058.1"/>
</dbReference>
<dbReference type="PANTHER" id="PTHR43133">
    <property type="entry name" value="RNA POLYMERASE ECF-TYPE SIGMA FACTO"/>
    <property type="match status" value="1"/>
</dbReference>
<reference evidence="9 10" key="1">
    <citation type="journal article" date="2015" name="J. Biotechnol.">
        <title>Complete genome sequence of Paenibacillus beijingensis 7188(T) (=DSM 24997(T)), a novel rhizobacterium from jujube garden soil.</title>
        <authorList>
            <person name="Kwak Y."/>
            <person name="Shin J.H."/>
        </authorList>
    </citation>
    <scope>NUCLEOTIDE SEQUENCE [LARGE SCALE GENOMIC DNA]</scope>
    <source>
        <strain evidence="9 10">DSM 24997</strain>
    </source>
</reference>
<dbReference type="GO" id="GO:0006352">
    <property type="term" value="P:DNA-templated transcription initiation"/>
    <property type="evidence" value="ECO:0007669"/>
    <property type="project" value="InterPro"/>
</dbReference>
<dbReference type="InterPro" id="IPR000838">
    <property type="entry name" value="RNA_pol_sigma70_ECF_CS"/>
</dbReference>
<gene>
    <name evidence="9" type="ORF">VN24_02005</name>
</gene>
<dbReference type="InterPro" id="IPR036388">
    <property type="entry name" value="WH-like_DNA-bd_sf"/>
</dbReference>
<dbReference type="InterPro" id="IPR039425">
    <property type="entry name" value="RNA_pol_sigma-70-like"/>
</dbReference>
<dbReference type="Gene3D" id="1.10.1740.10">
    <property type="match status" value="1"/>
</dbReference>